<feature type="non-terminal residue" evidence="1">
    <location>
        <position position="1"/>
    </location>
</feature>
<protein>
    <submittedName>
        <fullName evidence="1">4297_t:CDS:1</fullName>
    </submittedName>
</protein>
<organism evidence="1 2">
    <name type="scientific">Racocetra persica</name>
    <dbReference type="NCBI Taxonomy" id="160502"/>
    <lineage>
        <taxon>Eukaryota</taxon>
        <taxon>Fungi</taxon>
        <taxon>Fungi incertae sedis</taxon>
        <taxon>Mucoromycota</taxon>
        <taxon>Glomeromycotina</taxon>
        <taxon>Glomeromycetes</taxon>
        <taxon>Diversisporales</taxon>
        <taxon>Gigasporaceae</taxon>
        <taxon>Racocetra</taxon>
    </lineage>
</organism>
<name>A0ACA9PFE7_9GLOM</name>
<sequence>GICSRRPWFKIAGSKQQFDGLCWGKKERVLLAMWQYLKIDQWMGNLPDNNPGTIGSEKKSGGKTG</sequence>
<proteinExistence type="predicted"/>
<accession>A0ACA9PFE7</accession>
<reference evidence="1" key="1">
    <citation type="submission" date="2021-06" db="EMBL/GenBank/DDBJ databases">
        <authorList>
            <person name="Kallberg Y."/>
            <person name="Tangrot J."/>
            <person name="Rosling A."/>
        </authorList>
    </citation>
    <scope>NUCLEOTIDE SEQUENCE</scope>
    <source>
        <strain evidence="1">MA461A</strain>
    </source>
</reference>
<keyword evidence="2" id="KW-1185">Reference proteome</keyword>
<dbReference type="EMBL" id="CAJVQC010020128">
    <property type="protein sequence ID" value="CAG8705958.1"/>
    <property type="molecule type" value="Genomic_DNA"/>
</dbReference>
<evidence type="ECO:0000313" key="1">
    <source>
        <dbReference type="EMBL" id="CAG8705958.1"/>
    </source>
</evidence>
<comment type="caution">
    <text evidence="1">The sequence shown here is derived from an EMBL/GenBank/DDBJ whole genome shotgun (WGS) entry which is preliminary data.</text>
</comment>
<dbReference type="Proteomes" id="UP000789920">
    <property type="component" value="Unassembled WGS sequence"/>
</dbReference>
<feature type="non-terminal residue" evidence="1">
    <location>
        <position position="65"/>
    </location>
</feature>
<gene>
    <name evidence="1" type="ORF">RPERSI_LOCUS10234</name>
</gene>
<evidence type="ECO:0000313" key="2">
    <source>
        <dbReference type="Proteomes" id="UP000789920"/>
    </source>
</evidence>